<dbReference type="PANTHER" id="PTHR45915:SF6">
    <property type="entry name" value="E3 UBIQUITIN-PROTEIN LIGASE TRIM33"/>
    <property type="match status" value="1"/>
</dbReference>
<dbReference type="GO" id="GO:0008270">
    <property type="term" value="F:zinc ion binding"/>
    <property type="evidence" value="ECO:0007669"/>
    <property type="project" value="UniProtKB-KW"/>
</dbReference>
<evidence type="ECO:0000256" key="1">
    <source>
        <dbReference type="ARBA" id="ARBA00004123"/>
    </source>
</evidence>
<keyword evidence="6 8" id="KW-0103">Bromodomain</keyword>
<feature type="domain" description="Bromo" evidence="11">
    <location>
        <begin position="220"/>
        <end position="292"/>
    </location>
</feature>
<feature type="compositionally biased region" description="Polar residues" evidence="10">
    <location>
        <begin position="34"/>
        <end position="48"/>
    </location>
</feature>
<dbReference type="InterPro" id="IPR001965">
    <property type="entry name" value="Znf_PHD"/>
</dbReference>
<dbReference type="Pfam" id="PF00628">
    <property type="entry name" value="PHD"/>
    <property type="match status" value="1"/>
</dbReference>
<dbReference type="InterPro" id="IPR019787">
    <property type="entry name" value="Znf_PHD-finger"/>
</dbReference>
<dbReference type="PROSITE" id="PS01359">
    <property type="entry name" value="ZF_PHD_1"/>
    <property type="match status" value="1"/>
</dbReference>
<evidence type="ECO:0000256" key="2">
    <source>
        <dbReference type="ARBA" id="ARBA00022723"/>
    </source>
</evidence>
<gene>
    <name evidence="13" type="ORF">BINO364_LOCUS5278</name>
</gene>
<dbReference type="EMBL" id="OV170233">
    <property type="protein sequence ID" value="CAH0718869.1"/>
    <property type="molecule type" value="Genomic_DNA"/>
</dbReference>
<dbReference type="OrthoDB" id="1870062at2759"/>
<evidence type="ECO:0008006" key="15">
    <source>
        <dbReference type="Google" id="ProtNLM"/>
    </source>
</evidence>
<dbReference type="PROSITE" id="PS50014">
    <property type="entry name" value="BROMODOMAIN_2"/>
    <property type="match status" value="1"/>
</dbReference>
<organism evidence="13 14">
    <name type="scientific">Brenthis ino</name>
    <name type="common">lesser marbled fritillary</name>
    <dbReference type="NCBI Taxonomy" id="405034"/>
    <lineage>
        <taxon>Eukaryota</taxon>
        <taxon>Metazoa</taxon>
        <taxon>Ecdysozoa</taxon>
        <taxon>Arthropoda</taxon>
        <taxon>Hexapoda</taxon>
        <taxon>Insecta</taxon>
        <taxon>Pterygota</taxon>
        <taxon>Neoptera</taxon>
        <taxon>Endopterygota</taxon>
        <taxon>Lepidoptera</taxon>
        <taxon>Glossata</taxon>
        <taxon>Ditrysia</taxon>
        <taxon>Papilionoidea</taxon>
        <taxon>Nymphalidae</taxon>
        <taxon>Heliconiinae</taxon>
        <taxon>Argynnini</taxon>
        <taxon>Brenthis</taxon>
    </lineage>
</organism>
<dbReference type="Pfam" id="PF00439">
    <property type="entry name" value="Bromodomain"/>
    <property type="match status" value="1"/>
</dbReference>
<proteinExistence type="predicted"/>
<keyword evidence="7" id="KW-0539">Nucleus</keyword>
<keyword evidence="4" id="KW-0862">Zinc</keyword>
<feature type="region of interest" description="Disordered" evidence="10">
    <location>
        <begin position="88"/>
        <end position="134"/>
    </location>
</feature>
<evidence type="ECO:0000259" key="11">
    <source>
        <dbReference type="PROSITE" id="PS50014"/>
    </source>
</evidence>
<accession>A0A8J9Y4T3</accession>
<dbReference type="GO" id="GO:0005634">
    <property type="term" value="C:nucleus"/>
    <property type="evidence" value="ECO:0007669"/>
    <property type="project" value="UniProtKB-SubCell"/>
</dbReference>
<dbReference type="AlphaFoldDB" id="A0A8J9Y4T3"/>
<evidence type="ECO:0000256" key="10">
    <source>
        <dbReference type="SAM" id="MobiDB-lite"/>
    </source>
</evidence>
<comment type="subcellular location">
    <subcellularLocation>
        <location evidence="1">Nucleus</location>
    </subcellularLocation>
</comment>
<evidence type="ECO:0000256" key="9">
    <source>
        <dbReference type="PROSITE-ProRule" id="PRU00146"/>
    </source>
</evidence>
<evidence type="ECO:0000313" key="14">
    <source>
        <dbReference type="Proteomes" id="UP000838878"/>
    </source>
</evidence>
<feature type="non-terminal residue" evidence="13">
    <location>
        <position position="330"/>
    </location>
</feature>
<feature type="compositionally biased region" description="Gly residues" evidence="10">
    <location>
        <begin position="115"/>
        <end position="125"/>
    </location>
</feature>
<keyword evidence="5" id="KW-0175">Coiled coil</keyword>
<feature type="domain" description="PHD-type" evidence="12">
    <location>
        <begin position="138"/>
        <end position="187"/>
    </location>
</feature>
<feature type="region of interest" description="Disordered" evidence="10">
    <location>
        <begin position="31"/>
        <end position="59"/>
    </location>
</feature>
<keyword evidence="14" id="KW-1185">Reference proteome</keyword>
<evidence type="ECO:0000313" key="13">
    <source>
        <dbReference type="EMBL" id="CAH0718869.1"/>
    </source>
</evidence>
<protein>
    <recommendedName>
        <fullName evidence="15">E3 ubiquitin-protein ligase TRIM33</fullName>
    </recommendedName>
</protein>
<evidence type="ECO:0000259" key="12">
    <source>
        <dbReference type="PROSITE" id="PS50016"/>
    </source>
</evidence>
<keyword evidence="2" id="KW-0479">Metal-binding</keyword>
<evidence type="ECO:0000256" key="6">
    <source>
        <dbReference type="ARBA" id="ARBA00023117"/>
    </source>
</evidence>
<dbReference type="InterPro" id="IPR001487">
    <property type="entry name" value="Bromodomain"/>
</dbReference>
<keyword evidence="3 9" id="KW-0863">Zinc-finger</keyword>
<dbReference type="Gene3D" id="1.20.920.10">
    <property type="entry name" value="Bromodomain-like"/>
    <property type="match status" value="1"/>
</dbReference>
<dbReference type="SUPFAM" id="SSF47370">
    <property type="entry name" value="Bromodomain"/>
    <property type="match status" value="1"/>
</dbReference>
<dbReference type="Gene3D" id="3.30.40.10">
    <property type="entry name" value="Zinc/RING finger domain, C3HC4 (zinc finger)"/>
    <property type="match status" value="1"/>
</dbReference>
<dbReference type="InterPro" id="IPR019786">
    <property type="entry name" value="Zinc_finger_PHD-type_CS"/>
</dbReference>
<evidence type="ECO:0000256" key="4">
    <source>
        <dbReference type="ARBA" id="ARBA00022833"/>
    </source>
</evidence>
<evidence type="ECO:0000256" key="3">
    <source>
        <dbReference type="ARBA" id="ARBA00022771"/>
    </source>
</evidence>
<dbReference type="PROSITE" id="PS50016">
    <property type="entry name" value="ZF_PHD_2"/>
    <property type="match status" value="1"/>
</dbReference>
<dbReference type="SMART" id="SM00297">
    <property type="entry name" value="BROMO"/>
    <property type="match status" value="1"/>
</dbReference>
<evidence type="ECO:0000256" key="7">
    <source>
        <dbReference type="ARBA" id="ARBA00023242"/>
    </source>
</evidence>
<dbReference type="InterPro" id="IPR011011">
    <property type="entry name" value="Znf_FYVE_PHD"/>
</dbReference>
<dbReference type="SUPFAM" id="SSF57903">
    <property type="entry name" value="FYVE/PHD zinc finger"/>
    <property type="match status" value="1"/>
</dbReference>
<evidence type="ECO:0000256" key="5">
    <source>
        <dbReference type="ARBA" id="ARBA00023054"/>
    </source>
</evidence>
<dbReference type="Proteomes" id="UP000838878">
    <property type="component" value="Chromosome 13"/>
</dbReference>
<dbReference type="CDD" id="cd15541">
    <property type="entry name" value="PHD_TIF1_like"/>
    <property type="match status" value="1"/>
</dbReference>
<dbReference type="InterPro" id="IPR036427">
    <property type="entry name" value="Bromodomain-like_sf"/>
</dbReference>
<sequence>MSAGGAEAGGGAAGGAAAGGADYKITLGRARASSAVTSTNPKTPSPSLNGGGAGAAGGASELDKVCAESVQDLMATIAKLDSNGVQVVAEQSSDAPSPALVHSSTDGGEAEGGAEPEGGAEGGEGGAREARRGADPNEDWCAVCMDGGELMCCDKCPKVFHQYCHIPTIEKLPDEMESWQCLLCVNFAEEGGEEEAAAAGGALAGRARRVVERITLELYCQYELSLPFREPVPETNRHYHSKISQPMCLDMIRLRLQPGADARYATAAQFVADVRLLFRNAYRYNPPDSQLYKDAKKLEEFFDAQLLKWLPEYAQWRGDGEPPAKRARCD</sequence>
<reference evidence="13" key="1">
    <citation type="submission" date="2021-12" db="EMBL/GenBank/DDBJ databases">
        <authorList>
            <person name="Martin H S."/>
        </authorList>
    </citation>
    <scope>NUCLEOTIDE SEQUENCE</scope>
</reference>
<dbReference type="GO" id="GO:0000785">
    <property type="term" value="C:chromatin"/>
    <property type="evidence" value="ECO:0007669"/>
    <property type="project" value="TreeGrafter"/>
</dbReference>
<dbReference type="InterPro" id="IPR013083">
    <property type="entry name" value="Znf_RING/FYVE/PHD"/>
</dbReference>
<dbReference type="SMART" id="SM00249">
    <property type="entry name" value="PHD"/>
    <property type="match status" value="1"/>
</dbReference>
<name>A0A8J9Y4T3_9NEOP</name>
<evidence type="ECO:0000256" key="8">
    <source>
        <dbReference type="PROSITE-ProRule" id="PRU00035"/>
    </source>
</evidence>
<dbReference type="PRINTS" id="PR00503">
    <property type="entry name" value="BROMODOMAIN"/>
</dbReference>
<dbReference type="PANTHER" id="PTHR45915">
    <property type="entry name" value="TRANSCRIPTION INTERMEDIARY FACTOR"/>
    <property type="match status" value="1"/>
</dbReference>